<keyword evidence="2" id="KW-0547">Nucleotide-binding</keyword>
<comment type="catalytic activity">
    <reaction evidence="9">
        <text>L-tyrosyl-[protein] + ATP = O-phospho-L-tyrosyl-[protein] + ADP + H(+)</text>
        <dbReference type="Rhea" id="RHEA:10596"/>
        <dbReference type="Rhea" id="RHEA-COMP:10136"/>
        <dbReference type="Rhea" id="RHEA-COMP:20101"/>
        <dbReference type="ChEBI" id="CHEBI:15378"/>
        <dbReference type="ChEBI" id="CHEBI:30616"/>
        <dbReference type="ChEBI" id="CHEBI:46858"/>
        <dbReference type="ChEBI" id="CHEBI:61978"/>
        <dbReference type="ChEBI" id="CHEBI:456216"/>
        <dbReference type="EC" id="2.7.12.2"/>
    </reaction>
</comment>
<dbReference type="InterPro" id="IPR008271">
    <property type="entry name" value="Ser/Thr_kinase_AS"/>
</dbReference>
<dbReference type="InterPro" id="IPR011009">
    <property type="entry name" value="Kinase-like_dom_sf"/>
</dbReference>
<sequence>MIDDSPPALCGLHTPLAAHPHRFSGVHSPLKRLPGCQNGSPDKDNTLVTVTESGYLRIELDTGIVICIGEDGVHDAASWNAPPRPLGMKWADVQVGPAIGKGGLATVYTAVHLHTQVEYALKVMRVEGAVVKNVVQQELAHVLWGPMHTNIVASHCVFYLDQQLHVLMDLMDGGCLKSLIHRKGPLPQKVVACIAKQVLLGLESLHTVGVVHRDLKPSNLLLHSQGVVKISDFGIAQCLHHTKKDQDMAWIGSHCYMSPERLFGEEYDTSSDIWSLGLCMVQAALGVFPFLNDDIMYDRHGNRRESGGSWRGRPSQGSHRSVSEGGPSATGPQQMQDAEKWGAHRWQGVDDRRTPDHFLPPSLAPGGQPRPAGHLLNTAISPPRDRTQAAQALSSPAVSLGSTGSGLSPQTRFCPNSPAIGNGLLGSPSGLSPPNKRDSTHTAVSSVCGSHYSSVCSSHGDGNPFAHEVSIFEFSLMLQDPDITVDFDRLLPLVAHWYPQWPVPEILKEFRDFISCCLQHQAKQRWTCVQLLQHPFILNHASDVDLKCWLSLHG</sequence>
<dbReference type="PROSITE" id="PS50011">
    <property type="entry name" value="PROTEIN_KINASE_DOM"/>
    <property type="match status" value="1"/>
</dbReference>
<evidence type="ECO:0000313" key="12">
    <source>
        <dbReference type="EMBL" id="CAD9037785.1"/>
    </source>
</evidence>
<keyword evidence="3" id="KW-0418">Kinase</keyword>
<evidence type="ECO:0000256" key="2">
    <source>
        <dbReference type="ARBA" id="ARBA00022741"/>
    </source>
</evidence>
<evidence type="ECO:0000256" key="3">
    <source>
        <dbReference type="ARBA" id="ARBA00022777"/>
    </source>
</evidence>
<evidence type="ECO:0000256" key="8">
    <source>
        <dbReference type="ARBA" id="ARBA00049299"/>
    </source>
</evidence>
<dbReference type="GO" id="GO:0005524">
    <property type="term" value="F:ATP binding"/>
    <property type="evidence" value="ECO:0007669"/>
    <property type="project" value="UniProtKB-KW"/>
</dbReference>
<comment type="catalytic activity">
    <reaction evidence="7">
        <text>L-seryl-[protein] + ATP = O-phospho-L-seryl-[protein] + ADP + H(+)</text>
        <dbReference type="Rhea" id="RHEA:17989"/>
        <dbReference type="Rhea" id="RHEA-COMP:9863"/>
        <dbReference type="Rhea" id="RHEA-COMP:11604"/>
        <dbReference type="ChEBI" id="CHEBI:15378"/>
        <dbReference type="ChEBI" id="CHEBI:29999"/>
        <dbReference type="ChEBI" id="CHEBI:30616"/>
        <dbReference type="ChEBI" id="CHEBI:83421"/>
        <dbReference type="ChEBI" id="CHEBI:456216"/>
        <dbReference type="EC" id="2.7.12.2"/>
    </reaction>
</comment>
<feature type="region of interest" description="Disordered" evidence="10">
    <location>
        <begin position="303"/>
        <end position="409"/>
    </location>
</feature>
<evidence type="ECO:0000256" key="10">
    <source>
        <dbReference type="SAM" id="MobiDB-lite"/>
    </source>
</evidence>
<dbReference type="SUPFAM" id="SSF56112">
    <property type="entry name" value="Protein kinase-like (PK-like)"/>
    <property type="match status" value="1"/>
</dbReference>
<feature type="domain" description="Protein kinase" evidence="11">
    <location>
        <begin position="93"/>
        <end position="537"/>
    </location>
</feature>
<dbReference type="EC" id="2.7.12.2" evidence="6"/>
<accession>A0A7S1JAP6</accession>
<dbReference type="PANTHER" id="PTHR48013">
    <property type="entry name" value="DUAL SPECIFICITY MITOGEN-ACTIVATED PROTEIN KINASE KINASE 5-RELATED"/>
    <property type="match status" value="1"/>
</dbReference>
<name>A0A7S1JAP6_9EUGL</name>
<dbReference type="Pfam" id="PF00069">
    <property type="entry name" value="Pkinase"/>
    <property type="match status" value="1"/>
</dbReference>
<protein>
    <recommendedName>
        <fullName evidence="6">mitogen-activated protein kinase kinase</fullName>
        <ecNumber evidence="6">2.7.12.2</ecNumber>
    </recommendedName>
</protein>
<organism evidence="12">
    <name type="scientific">Eutreptiella gymnastica</name>
    <dbReference type="NCBI Taxonomy" id="73025"/>
    <lineage>
        <taxon>Eukaryota</taxon>
        <taxon>Discoba</taxon>
        <taxon>Euglenozoa</taxon>
        <taxon>Euglenida</taxon>
        <taxon>Spirocuta</taxon>
        <taxon>Euglenophyceae</taxon>
        <taxon>Eutreptiales</taxon>
        <taxon>Eutreptiaceae</taxon>
        <taxon>Eutreptiella</taxon>
    </lineage>
</organism>
<reference evidence="12" key="1">
    <citation type="submission" date="2021-01" db="EMBL/GenBank/DDBJ databases">
        <authorList>
            <person name="Corre E."/>
            <person name="Pelletier E."/>
            <person name="Niang G."/>
            <person name="Scheremetjew M."/>
            <person name="Finn R."/>
            <person name="Kale V."/>
            <person name="Holt S."/>
            <person name="Cochrane G."/>
            <person name="Meng A."/>
            <person name="Brown T."/>
            <person name="Cohen L."/>
        </authorList>
    </citation>
    <scope>NUCLEOTIDE SEQUENCE</scope>
    <source>
        <strain evidence="12">NIES-381</strain>
    </source>
</reference>
<evidence type="ECO:0000256" key="4">
    <source>
        <dbReference type="ARBA" id="ARBA00022840"/>
    </source>
</evidence>
<dbReference type="InterPro" id="IPR000719">
    <property type="entry name" value="Prot_kinase_dom"/>
</dbReference>
<comment type="catalytic activity">
    <reaction evidence="8">
        <text>L-threonyl-[protein] + ATP = O-phospho-L-threonyl-[protein] + ADP + H(+)</text>
        <dbReference type="Rhea" id="RHEA:46608"/>
        <dbReference type="Rhea" id="RHEA-COMP:11060"/>
        <dbReference type="Rhea" id="RHEA-COMP:11605"/>
        <dbReference type="ChEBI" id="CHEBI:15378"/>
        <dbReference type="ChEBI" id="CHEBI:30013"/>
        <dbReference type="ChEBI" id="CHEBI:30616"/>
        <dbReference type="ChEBI" id="CHEBI:61977"/>
        <dbReference type="ChEBI" id="CHEBI:456216"/>
        <dbReference type="EC" id="2.7.12.2"/>
    </reaction>
</comment>
<dbReference type="SMART" id="SM00220">
    <property type="entry name" value="S_TKc"/>
    <property type="match status" value="1"/>
</dbReference>
<dbReference type="Gene3D" id="1.10.510.10">
    <property type="entry name" value="Transferase(Phosphotransferase) domain 1"/>
    <property type="match status" value="2"/>
</dbReference>
<feature type="compositionally biased region" description="Polar residues" evidence="10">
    <location>
        <begin position="388"/>
        <end position="409"/>
    </location>
</feature>
<evidence type="ECO:0000259" key="11">
    <source>
        <dbReference type="PROSITE" id="PS50011"/>
    </source>
</evidence>
<keyword evidence="1" id="KW-0808">Transferase</keyword>
<proteinExistence type="inferred from homology"/>
<comment type="similarity">
    <text evidence="5">Belongs to the protein kinase superfamily. STE Ser/Thr protein kinase family. MAP kinase kinase subfamily.</text>
</comment>
<evidence type="ECO:0000256" key="5">
    <source>
        <dbReference type="ARBA" id="ARBA00038035"/>
    </source>
</evidence>
<evidence type="ECO:0000256" key="1">
    <source>
        <dbReference type="ARBA" id="ARBA00022679"/>
    </source>
</evidence>
<dbReference type="PROSITE" id="PS00108">
    <property type="entry name" value="PROTEIN_KINASE_ST"/>
    <property type="match status" value="1"/>
</dbReference>
<dbReference type="GO" id="GO:0004708">
    <property type="term" value="F:MAP kinase kinase activity"/>
    <property type="evidence" value="ECO:0007669"/>
    <property type="project" value="UniProtKB-EC"/>
</dbReference>
<feature type="compositionally biased region" description="Basic and acidic residues" evidence="10">
    <location>
        <begin position="337"/>
        <end position="356"/>
    </location>
</feature>
<evidence type="ECO:0000256" key="7">
    <source>
        <dbReference type="ARBA" id="ARBA00049014"/>
    </source>
</evidence>
<evidence type="ECO:0000256" key="6">
    <source>
        <dbReference type="ARBA" id="ARBA00038999"/>
    </source>
</evidence>
<keyword evidence="4" id="KW-0067">ATP-binding</keyword>
<evidence type="ECO:0000256" key="9">
    <source>
        <dbReference type="ARBA" id="ARBA00051693"/>
    </source>
</evidence>
<dbReference type="AlphaFoldDB" id="A0A7S1JAP6"/>
<gene>
    <name evidence="12" type="ORF">EGYM00392_LOCUS48945</name>
</gene>
<dbReference type="PANTHER" id="PTHR48013:SF9">
    <property type="entry name" value="DUAL SPECIFICITY MITOGEN-ACTIVATED PROTEIN KINASE KINASE 5"/>
    <property type="match status" value="1"/>
</dbReference>
<dbReference type="EMBL" id="HBGA01132006">
    <property type="protein sequence ID" value="CAD9037785.1"/>
    <property type="molecule type" value="Transcribed_RNA"/>
</dbReference>